<keyword evidence="9" id="KW-1133">Transmembrane helix</keyword>
<keyword evidence="15" id="KW-0294">Fucose metabolism</keyword>
<feature type="compositionally biased region" description="Basic and acidic residues" evidence="18">
    <location>
        <begin position="774"/>
        <end position="795"/>
    </location>
</feature>
<gene>
    <name evidence="20" type="ORF">DVH24_028437</name>
</gene>
<evidence type="ECO:0000256" key="16">
    <source>
        <dbReference type="ARBA" id="ARBA00023277"/>
    </source>
</evidence>
<feature type="compositionally biased region" description="Basic and acidic residues" evidence="18">
    <location>
        <begin position="658"/>
        <end position="675"/>
    </location>
</feature>
<proteinExistence type="inferred from homology"/>
<evidence type="ECO:0000256" key="14">
    <source>
        <dbReference type="ARBA" id="ARBA00023242"/>
    </source>
</evidence>
<evidence type="ECO:0000256" key="4">
    <source>
        <dbReference type="ARBA" id="ARBA00007737"/>
    </source>
</evidence>
<keyword evidence="11" id="KW-0472">Membrane</keyword>
<dbReference type="InterPro" id="IPR019378">
    <property type="entry name" value="GDP-Fuc_O-FucTrfase"/>
</dbReference>
<comment type="pathway">
    <text evidence="3">Glycan metabolism.</text>
</comment>
<evidence type="ECO:0000256" key="9">
    <source>
        <dbReference type="ARBA" id="ARBA00022989"/>
    </source>
</evidence>
<evidence type="ECO:0000256" key="8">
    <source>
        <dbReference type="ARBA" id="ARBA00022968"/>
    </source>
</evidence>
<comment type="caution">
    <text evidence="20">The sequence shown here is derived from an EMBL/GenBank/DDBJ whole genome shotgun (WGS) entry which is preliminary data.</text>
</comment>
<evidence type="ECO:0000256" key="7">
    <source>
        <dbReference type="ARBA" id="ARBA00022692"/>
    </source>
</evidence>
<dbReference type="PANTHER" id="PTHR31741">
    <property type="entry name" value="OS02G0726500 PROTEIN-RELATED"/>
    <property type="match status" value="1"/>
</dbReference>
<evidence type="ECO:0000256" key="13">
    <source>
        <dbReference type="ARBA" id="ARBA00023180"/>
    </source>
</evidence>
<keyword evidence="10" id="KW-0805">Transcription regulation</keyword>
<dbReference type="PANTHER" id="PTHR31741:SF46">
    <property type="entry name" value="O-FUCOSYLTRANSFERASE 27"/>
    <property type="match status" value="1"/>
</dbReference>
<dbReference type="GO" id="GO:0005634">
    <property type="term" value="C:nucleus"/>
    <property type="evidence" value="ECO:0007669"/>
    <property type="project" value="UniProtKB-SubCell"/>
</dbReference>
<keyword evidence="14" id="KW-0539">Nucleus</keyword>
<evidence type="ECO:0000259" key="19">
    <source>
        <dbReference type="Pfam" id="PF00010"/>
    </source>
</evidence>
<organism evidence="20 21">
    <name type="scientific">Malus domestica</name>
    <name type="common">Apple</name>
    <name type="synonym">Pyrus malus</name>
    <dbReference type="NCBI Taxonomy" id="3750"/>
    <lineage>
        <taxon>Eukaryota</taxon>
        <taxon>Viridiplantae</taxon>
        <taxon>Streptophyta</taxon>
        <taxon>Embryophyta</taxon>
        <taxon>Tracheophyta</taxon>
        <taxon>Spermatophyta</taxon>
        <taxon>Magnoliopsida</taxon>
        <taxon>eudicotyledons</taxon>
        <taxon>Gunneridae</taxon>
        <taxon>Pentapetalae</taxon>
        <taxon>rosids</taxon>
        <taxon>fabids</taxon>
        <taxon>Rosales</taxon>
        <taxon>Rosaceae</taxon>
        <taxon>Amygdaloideae</taxon>
        <taxon>Maleae</taxon>
        <taxon>Malus</taxon>
    </lineage>
</organism>
<reference evidence="20 21" key="1">
    <citation type="submission" date="2018-10" db="EMBL/GenBank/DDBJ databases">
        <title>A high-quality apple genome assembly.</title>
        <authorList>
            <person name="Hu J."/>
        </authorList>
    </citation>
    <scope>NUCLEOTIDE SEQUENCE [LARGE SCALE GENOMIC DNA]</scope>
    <source>
        <strain evidence="21">cv. HFTH1</strain>
        <tissue evidence="20">Young leaf</tissue>
    </source>
</reference>
<evidence type="ECO:0000256" key="17">
    <source>
        <dbReference type="ARBA" id="ARBA00030350"/>
    </source>
</evidence>
<keyword evidence="21" id="KW-1185">Reference proteome</keyword>
<keyword evidence="13" id="KW-0325">Glycoprotein</keyword>
<dbReference type="GO" id="GO:0005768">
    <property type="term" value="C:endosome"/>
    <property type="evidence" value="ECO:0007669"/>
    <property type="project" value="TreeGrafter"/>
</dbReference>
<dbReference type="GO" id="GO:0016757">
    <property type="term" value="F:glycosyltransferase activity"/>
    <property type="evidence" value="ECO:0007669"/>
    <property type="project" value="UniProtKB-KW"/>
</dbReference>
<feature type="region of interest" description="Disordered" evidence="18">
    <location>
        <begin position="764"/>
        <end position="796"/>
    </location>
</feature>
<evidence type="ECO:0000256" key="2">
    <source>
        <dbReference type="ARBA" id="ARBA00004606"/>
    </source>
</evidence>
<feature type="domain" description="BHLH" evidence="19">
    <location>
        <begin position="812"/>
        <end position="840"/>
    </location>
</feature>
<keyword evidence="8" id="KW-0735">Signal-anchor</keyword>
<keyword evidence="7" id="KW-0812">Transmembrane</keyword>
<dbReference type="GO" id="GO:0046983">
    <property type="term" value="F:protein dimerization activity"/>
    <property type="evidence" value="ECO:0007669"/>
    <property type="project" value="InterPro"/>
</dbReference>
<evidence type="ECO:0000256" key="12">
    <source>
        <dbReference type="ARBA" id="ARBA00023163"/>
    </source>
</evidence>
<dbReference type="SUPFAM" id="SSF47459">
    <property type="entry name" value="HLH, helix-loop-helix DNA-binding domain"/>
    <property type="match status" value="1"/>
</dbReference>
<comment type="similarity">
    <text evidence="4">Belongs to the glycosyltransferase GT106 family.</text>
</comment>
<dbReference type="Pfam" id="PF10250">
    <property type="entry name" value="O-FucT"/>
    <property type="match status" value="1"/>
</dbReference>
<comment type="subcellular location">
    <subcellularLocation>
        <location evidence="2">Membrane</location>
        <topology evidence="2">Single-pass type II membrane protein</topology>
    </subcellularLocation>
    <subcellularLocation>
        <location evidence="1">Nucleus</location>
    </subcellularLocation>
</comment>
<accession>A0A498HBY1</accession>
<evidence type="ECO:0000256" key="6">
    <source>
        <dbReference type="ARBA" id="ARBA00022679"/>
    </source>
</evidence>
<keyword evidence="12" id="KW-0804">Transcription</keyword>
<evidence type="ECO:0000313" key="21">
    <source>
        <dbReference type="Proteomes" id="UP000290289"/>
    </source>
</evidence>
<dbReference type="InterPro" id="IPR011598">
    <property type="entry name" value="bHLH_dom"/>
</dbReference>
<evidence type="ECO:0000256" key="11">
    <source>
        <dbReference type="ARBA" id="ARBA00023136"/>
    </source>
</evidence>
<protein>
    <recommendedName>
        <fullName evidence="17">O-fucosyltransferase family protein</fullName>
    </recommendedName>
</protein>
<keyword evidence="16" id="KW-0119">Carbohydrate metabolism</keyword>
<name>A0A498HBY1_MALDO</name>
<dbReference type="AlphaFoldDB" id="A0A498HBY1"/>
<evidence type="ECO:0000256" key="18">
    <source>
        <dbReference type="SAM" id="MobiDB-lite"/>
    </source>
</evidence>
<dbReference type="InterPro" id="IPR036638">
    <property type="entry name" value="HLH_DNA-bd_sf"/>
</dbReference>
<dbReference type="Proteomes" id="UP000290289">
    <property type="component" value="Chromosome 17"/>
</dbReference>
<dbReference type="Gene3D" id="4.10.280.10">
    <property type="entry name" value="Helix-loop-helix DNA-binding domain"/>
    <property type="match status" value="1"/>
</dbReference>
<dbReference type="GO" id="GO:0016020">
    <property type="term" value="C:membrane"/>
    <property type="evidence" value="ECO:0007669"/>
    <property type="project" value="UniProtKB-SubCell"/>
</dbReference>
<keyword evidence="5" id="KW-0328">Glycosyltransferase</keyword>
<evidence type="ECO:0000256" key="3">
    <source>
        <dbReference type="ARBA" id="ARBA00004881"/>
    </source>
</evidence>
<evidence type="ECO:0000256" key="1">
    <source>
        <dbReference type="ARBA" id="ARBA00004123"/>
    </source>
</evidence>
<dbReference type="Pfam" id="PF00010">
    <property type="entry name" value="HLH"/>
    <property type="match status" value="1"/>
</dbReference>
<feature type="region of interest" description="Disordered" evidence="18">
    <location>
        <begin position="631"/>
        <end position="688"/>
    </location>
</feature>
<dbReference type="GO" id="GO:0005802">
    <property type="term" value="C:trans-Golgi network"/>
    <property type="evidence" value="ECO:0007669"/>
    <property type="project" value="TreeGrafter"/>
</dbReference>
<dbReference type="GO" id="GO:0006004">
    <property type="term" value="P:fucose metabolic process"/>
    <property type="evidence" value="ECO:0007669"/>
    <property type="project" value="UniProtKB-KW"/>
</dbReference>
<dbReference type="EMBL" id="RDQH01000343">
    <property type="protein sequence ID" value="RXH68290.1"/>
    <property type="molecule type" value="Genomic_DNA"/>
</dbReference>
<evidence type="ECO:0000313" key="20">
    <source>
        <dbReference type="EMBL" id="RXH68290.1"/>
    </source>
</evidence>
<sequence length="1094" mass="121870">MKGEGKMVLRSKMKWVGLVGLFLSAISLFVHFLLARFTEGAAASEFHSSITIFPRRAIGESLNFSKTSPMYRRLWGPVRHLESLQPNANPRGHYAEPDSDTSRFIFVRIQGGFHEIRNSICDVVVVSRFLNATLVIPEIQSTTSSKGISSQFKSFAYLYNEDQFMAALSKDVKVVKTLPNNLKGQRRKKNIPVFKVPYSASPYYYKNNVLPILKKHLVVELVVSEGGCLQAILPPDLEEYQRLRCRVAFHALRFRQEVQELATEILQRLKAPGQPFIAFDPGMTRETLAYHGCAELFQDVHTELIQHKRQWMRKRGIVKGKLSVNSAKQRLKGSCPLMPEEIGIILRAYGYLWDTIIYVSGGEIFGGQRTLIPLRAMFENVVDRTSLSMPWELSRMYGREANLVDRNPGSPPMIEEEMKIEAWKNAGPRPRPLPPPPARPKSYNIEGWWGWVAESDNEPDSTVIELRTNAHKLLWEAIDYVICVEADVFIPGFDFDGKGHPNFASLVMGQRLYQSADSKTYRPDRKEVAKLLDEIHDHLYHANHTWLMSVRKHLRKRLVDGLIEASARSKPLSFISHPIPECSCLRQDPAGKSINATSSPHASTPSHSQVLSALGVVHYCPAWMENDLTLQSKSKDKENEETLDEDDSTSSGLFFRKNNGDHDGGNGDISNKEETQLEDQEELEGGERLHQHQTLFPLFPALSDPIRAPTLVPDLRISTIATATSHSLTAPSSESSVLSLSVKLASFFVYLFIYPEMAKASKGHHDEFEDDDEVSHGVKVEGQGREKNRSKHSETEQLAWAQTLHSPGQYMLRDIIPQNDQKRDKASLLLEVIEYIQFLQEKVNLYEGSYQGWSPEPTKLVPWKSHNRSGENFADQSQVMNDGSGHENNVVVSPAMIPNSQNSVESNLGSAVAYKALDHIAGLATQSVPNVQQQSIFDSVGSGVPTQPLQESITDAQNMACRPQFPSWAGITSSTVSDGKLNKHDEHSGSGSISSAYSQGVLNNLTQALQSAGLDLSLASISVQMDVVNRADSGLTSVASSSKAHVNQSMNNQMMTQAQVSSCDGGLELAHKRVKVLSGKPEAILMPGSHFVRV</sequence>
<evidence type="ECO:0000256" key="10">
    <source>
        <dbReference type="ARBA" id="ARBA00023015"/>
    </source>
</evidence>
<evidence type="ECO:0000256" key="5">
    <source>
        <dbReference type="ARBA" id="ARBA00022676"/>
    </source>
</evidence>
<evidence type="ECO:0000256" key="15">
    <source>
        <dbReference type="ARBA" id="ARBA00023253"/>
    </source>
</evidence>
<keyword evidence="6" id="KW-0808">Transferase</keyword>